<evidence type="ECO:0000256" key="1">
    <source>
        <dbReference type="SAM" id="MobiDB-lite"/>
    </source>
</evidence>
<evidence type="ECO:0000313" key="3">
    <source>
        <dbReference type="Proteomes" id="UP000297245"/>
    </source>
</evidence>
<accession>A0A4S8LT68</accession>
<feature type="compositionally biased region" description="Polar residues" evidence="1">
    <location>
        <begin position="140"/>
        <end position="161"/>
    </location>
</feature>
<feature type="region of interest" description="Disordered" evidence="1">
    <location>
        <begin position="1"/>
        <end position="95"/>
    </location>
</feature>
<gene>
    <name evidence="2" type="ORF">K435DRAFT_800415</name>
</gene>
<dbReference type="EMBL" id="ML179276">
    <property type="protein sequence ID" value="THU92531.1"/>
    <property type="molecule type" value="Genomic_DNA"/>
</dbReference>
<feature type="compositionally biased region" description="Acidic residues" evidence="1">
    <location>
        <begin position="66"/>
        <end position="76"/>
    </location>
</feature>
<protein>
    <submittedName>
        <fullName evidence="2">Uncharacterized protein</fullName>
    </submittedName>
</protein>
<feature type="compositionally biased region" description="Polar residues" evidence="1">
    <location>
        <begin position="1"/>
        <end position="35"/>
    </location>
</feature>
<evidence type="ECO:0000313" key="2">
    <source>
        <dbReference type="EMBL" id="THU92531.1"/>
    </source>
</evidence>
<feature type="compositionally biased region" description="Polar residues" evidence="1">
    <location>
        <begin position="83"/>
        <end position="95"/>
    </location>
</feature>
<dbReference type="Proteomes" id="UP000297245">
    <property type="component" value="Unassembled WGS sequence"/>
</dbReference>
<keyword evidence="3" id="KW-1185">Reference proteome</keyword>
<organism evidence="2 3">
    <name type="scientific">Dendrothele bispora (strain CBS 962.96)</name>
    <dbReference type="NCBI Taxonomy" id="1314807"/>
    <lineage>
        <taxon>Eukaryota</taxon>
        <taxon>Fungi</taxon>
        <taxon>Dikarya</taxon>
        <taxon>Basidiomycota</taxon>
        <taxon>Agaricomycotina</taxon>
        <taxon>Agaricomycetes</taxon>
        <taxon>Agaricomycetidae</taxon>
        <taxon>Agaricales</taxon>
        <taxon>Agaricales incertae sedis</taxon>
        <taxon>Dendrothele</taxon>
    </lineage>
</organism>
<feature type="region of interest" description="Disordered" evidence="1">
    <location>
        <begin position="125"/>
        <end position="161"/>
    </location>
</feature>
<feature type="compositionally biased region" description="Polar residues" evidence="1">
    <location>
        <begin position="51"/>
        <end position="62"/>
    </location>
</feature>
<reference evidence="2 3" key="1">
    <citation type="journal article" date="2019" name="Nat. Ecol. Evol.">
        <title>Megaphylogeny resolves global patterns of mushroom evolution.</title>
        <authorList>
            <person name="Varga T."/>
            <person name="Krizsan K."/>
            <person name="Foldi C."/>
            <person name="Dima B."/>
            <person name="Sanchez-Garcia M."/>
            <person name="Sanchez-Ramirez S."/>
            <person name="Szollosi G.J."/>
            <person name="Szarkandi J.G."/>
            <person name="Papp V."/>
            <person name="Albert L."/>
            <person name="Andreopoulos W."/>
            <person name="Angelini C."/>
            <person name="Antonin V."/>
            <person name="Barry K.W."/>
            <person name="Bougher N.L."/>
            <person name="Buchanan P."/>
            <person name="Buyck B."/>
            <person name="Bense V."/>
            <person name="Catcheside P."/>
            <person name="Chovatia M."/>
            <person name="Cooper J."/>
            <person name="Damon W."/>
            <person name="Desjardin D."/>
            <person name="Finy P."/>
            <person name="Geml J."/>
            <person name="Haridas S."/>
            <person name="Hughes K."/>
            <person name="Justo A."/>
            <person name="Karasinski D."/>
            <person name="Kautmanova I."/>
            <person name="Kiss B."/>
            <person name="Kocsube S."/>
            <person name="Kotiranta H."/>
            <person name="LaButti K.M."/>
            <person name="Lechner B.E."/>
            <person name="Liimatainen K."/>
            <person name="Lipzen A."/>
            <person name="Lukacs Z."/>
            <person name="Mihaltcheva S."/>
            <person name="Morgado L.N."/>
            <person name="Niskanen T."/>
            <person name="Noordeloos M.E."/>
            <person name="Ohm R.A."/>
            <person name="Ortiz-Santana B."/>
            <person name="Ovrebo C."/>
            <person name="Racz N."/>
            <person name="Riley R."/>
            <person name="Savchenko A."/>
            <person name="Shiryaev A."/>
            <person name="Soop K."/>
            <person name="Spirin V."/>
            <person name="Szebenyi C."/>
            <person name="Tomsovsky M."/>
            <person name="Tulloss R.E."/>
            <person name="Uehling J."/>
            <person name="Grigoriev I.V."/>
            <person name="Vagvolgyi C."/>
            <person name="Papp T."/>
            <person name="Martin F.M."/>
            <person name="Miettinen O."/>
            <person name="Hibbett D.S."/>
            <person name="Nagy L.G."/>
        </authorList>
    </citation>
    <scope>NUCLEOTIDE SEQUENCE [LARGE SCALE GENOMIC DNA]</scope>
    <source>
        <strain evidence="2 3">CBS 962.96</strain>
    </source>
</reference>
<dbReference type="AlphaFoldDB" id="A0A4S8LT68"/>
<proteinExistence type="predicted"/>
<sequence>MLKLQNTHQIPIAISTNPSVPQTLPSPQPAQVNSDPDTENEEDSCPLTPQALPSQEPVQANPDSGAEAENEREEDEIKGLSNRAKSYGTNTRDYKANQNSTMFPALLKCYGHGLEGRQKMVQNNDKQDACLLSQEDRNTGRSQRAMTRQTDSSQFSPDDQT</sequence>
<name>A0A4S8LT68_DENBC</name>